<dbReference type="Proteomes" id="UP000807469">
    <property type="component" value="Unassembled WGS sequence"/>
</dbReference>
<evidence type="ECO:0000313" key="1">
    <source>
        <dbReference type="EMBL" id="KAF9477039.1"/>
    </source>
</evidence>
<dbReference type="AlphaFoldDB" id="A0A9P6CY94"/>
<dbReference type="EMBL" id="MU155274">
    <property type="protein sequence ID" value="KAF9477039.1"/>
    <property type="molecule type" value="Genomic_DNA"/>
</dbReference>
<name>A0A9P6CY94_9AGAR</name>
<organism evidence="1 2">
    <name type="scientific">Pholiota conissans</name>
    <dbReference type="NCBI Taxonomy" id="109636"/>
    <lineage>
        <taxon>Eukaryota</taxon>
        <taxon>Fungi</taxon>
        <taxon>Dikarya</taxon>
        <taxon>Basidiomycota</taxon>
        <taxon>Agaricomycotina</taxon>
        <taxon>Agaricomycetes</taxon>
        <taxon>Agaricomycetidae</taxon>
        <taxon>Agaricales</taxon>
        <taxon>Agaricineae</taxon>
        <taxon>Strophariaceae</taxon>
        <taxon>Pholiota</taxon>
    </lineage>
</organism>
<protein>
    <submittedName>
        <fullName evidence="1">Uncharacterized protein</fullName>
    </submittedName>
</protein>
<accession>A0A9P6CY94</accession>
<dbReference type="OrthoDB" id="3139566at2759"/>
<sequence>MPYVAQLIDAINACAERWFYLDLHIPKRFMQRMQSTGRQLPMMHTLKLQTVVDCLTPNWDLHFKYEDKIDFGQIPNLQRIYVLEPNLHQINFNWKDLTYVEVDAFTPVMCMVLLPAATFLTHLIIRKTYRTSYVTYYPIFLHCNLVSREVMGLCVSDFLSSLNLPALVHLGAEVDSVEPPTSEIIRALLERSSCSLKSFYLKSTYIPIGETTDKVMNVVRSLPSSVQTLRLSCSYYESSSSQLRTTTNPKVKQIMSNTDTFLPCLKNLRIISNFRDWNCVLDLSYQTNCSRFISPEGIGLLYTLPYTTRSETELQLRHEHLTYLVDFDVQKKLEPVLDSNFSVKPPQELNLTPLFMEFLRRSLYQYKYYIHPPA</sequence>
<evidence type="ECO:0000313" key="2">
    <source>
        <dbReference type="Proteomes" id="UP000807469"/>
    </source>
</evidence>
<keyword evidence="2" id="KW-1185">Reference proteome</keyword>
<proteinExistence type="predicted"/>
<reference evidence="1" key="1">
    <citation type="submission" date="2020-11" db="EMBL/GenBank/DDBJ databases">
        <authorList>
            <consortium name="DOE Joint Genome Institute"/>
            <person name="Ahrendt S."/>
            <person name="Riley R."/>
            <person name="Andreopoulos W."/>
            <person name="Labutti K."/>
            <person name="Pangilinan J."/>
            <person name="Ruiz-Duenas F.J."/>
            <person name="Barrasa J.M."/>
            <person name="Sanchez-Garcia M."/>
            <person name="Camarero S."/>
            <person name="Miyauchi S."/>
            <person name="Serrano A."/>
            <person name="Linde D."/>
            <person name="Babiker R."/>
            <person name="Drula E."/>
            <person name="Ayuso-Fernandez I."/>
            <person name="Pacheco R."/>
            <person name="Padilla G."/>
            <person name="Ferreira P."/>
            <person name="Barriuso J."/>
            <person name="Kellner H."/>
            <person name="Castanera R."/>
            <person name="Alfaro M."/>
            <person name="Ramirez L."/>
            <person name="Pisabarro A.G."/>
            <person name="Kuo A."/>
            <person name="Tritt A."/>
            <person name="Lipzen A."/>
            <person name="He G."/>
            <person name="Yan M."/>
            <person name="Ng V."/>
            <person name="Cullen D."/>
            <person name="Martin F."/>
            <person name="Rosso M.-N."/>
            <person name="Henrissat B."/>
            <person name="Hibbett D."/>
            <person name="Martinez A.T."/>
            <person name="Grigoriev I.V."/>
        </authorList>
    </citation>
    <scope>NUCLEOTIDE SEQUENCE</scope>
    <source>
        <strain evidence="1">CIRM-BRFM 674</strain>
    </source>
</reference>
<comment type="caution">
    <text evidence="1">The sequence shown here is derived from an EMBL/GenBank/DDBJ whole genome shotgun (WGS) entry which is preliminary data.</text>
</comment>
<gene>
    <name evidence="1" type="ORF">BDN70DRAFT_134254</name>
</gene>